<name>A0A151U5W0_CAJCA</name>
<organism evidence="1 2">
    <name type="scientific">Cajanus cajan</name>
    <name type="common">Pigeon pea</name>
    <name type="synonym">Cajanus indicus</name>
    <dbReference type="NCBI Taxonomy" id="3821"/>
    <lineage>
        <taxon>Eukaryota</taxon>
        <taxon>Viridiplantae</taxon>
        <taxon>Streptophyta</taxon>
        <taxon>Embryophyta</taxon>
        <taxon>Tracheophyta</taxon>
        <taxon>Spermatophyta</taxon>
        <taxon>Magnoliopsida</taxon>
        <taxon>eudicotyledons</taxon>
        <taxon>Gunneridae</taxon>
        <taxon>Pentapetalae</taxon>
        <taxon>rosids</taxon>
        <taxon>fabids</taxon>
        <taxon>Fabales</taxon>
        <taxon>Fabaceae</taxon>
        <taxon>Papilionoideae</taxon>
        <taxon>50 kb inversion clade</taxon>
        <taxon>NPAAA clade</taxon>
        <taxon>indigoferoid/millettioid clade</taxon>
        <taxon>Phaseoleae</taxon>
        <taxon>Cajanus</taxon>
    </lineage>
</organism>
<evidence type="ECO:0000313" key="1">
    <source>
        <dbReference type="EMBL" id="KYP74647.1"/>
    </source>
</evidence>
<protein>
    <recommendedName>
        <fullName evidence="3">Reverse transcriptase Ty1/copia-type domain-containing protein</fullName>
    </recommendedName>
</protein>
<dbReference type="Gramene" id="C.cajan_07133.t">
    <property type="protein sequence ID" value="C.cajan_07133.t.cds1"/>
    <property type="gene ID" value="C.cajan_07133"/>
</dbReference>
<dbReference type="Proteomes" id="UP000075243">
    <property type="component" value="Chromosome 2"/>
</dbReference>
<proteinExistence type="predicted"/>
<reference evidence="1 2" key="1">
    <citation type="journal article" date="2012" name="Nat. Biotechnol.">
        <title>Draft genome sequence of pigeonpea (Cajanus cajan), an orphan legume crop of resource-poor farmers.</title>
        <authorList>
            <person name="Varshney R.K."/>
            <person name="Chen W."/>
            <person name="Li Y."/>
            <person name="Bharti A.K."/>
            <person name="Saxena R.K."/>
            <person name="Schlueter J.A."/>
            <person name="Donoghue M.T."/>
            <person name="Azam S."/>
            <person name="Fan G."/>
            <person name="Whaley A.M."/>
            <person name="Farmer A.D."/>
            <person name="Sheridan J."/>
            <person name="Iwata A."/>
            <person name="Tuteja R."/>
            <person name="Penmetsa R.V."/>
            <person name="Wu W."/>
            <person name="Upadhyaya H.D."/>
            <person name="Yang S.P."/>
            <person name="Shah T."/>
            <person name="Saxena K.B."/>
            <person name="Michael T."/>
            <person name="McCombie W.R."/>
            <person name="Yang B."/>
            <person name="Zhang G."/>
            <person name="Yang H."/>
            <person name="Wang J."/>
            <person name="Spillane C."/>
            <person name="Cook D.R."/>
            <person name="May G.D."/>
            <person name="Xu X."/>
            <person name="Jackson S.A."/>
        </authorList>
    </citation>
    <scope>NUCLEOTIDE SEQUENCE [LARGE SCALE GENOMIC DNA]</scope>
    <source>
        <strain evidence="2">cv. Asha</strain>
    </source>
</reference>
<dbReference type="EMBL" id="CM003604">
    <property type="protein sequence ID" value="KYP74647.1"/>
    <property type="molecule type" value="Genomic_DNA"/>
</dbReference>
<keyword evidence="2" id="KW-1185">Reference proteome</keyword>
<evidence type="ECO:0000313" key="2">
    <source>
        <dbReference type="Proteomes" id="UP000075243"/>
    </source>
</evidence>
<sequence>MLPNLKLTSNDGYLHSNPGAFPKLIGRLLYLTNTRPDLTFAINKYSQYVSTPIQLHYEVSSY</sequence>
<accession>A0A151U5W0</accession>
<gene>
    <name evidence="1" type="ORF">KK1_007334</name>
</gene>
<evidence type="ECO:0008006" key="3">
    <source>
        <dbReference type="Google" id="ProtNLM"/>
    </source>
</evidence>
<dbReference type="AlphaFoldDB" id="A0A151U5W0"/>